<dbReference type="OrthoDB" id="5239998at2759"/>
<dbReference type="EMBL" id="CM035408">
    <property type="protein sequence ID" value="KAH7442066.1"/>
    <property type="molecule type" value="Genomic_DNA"/>
</dbReference>
<dbReference type="SMART" id="SM01111">
    <property type="entry name" value="CVNH"/>
    <property type="match status" value="1"/>
</dbReference>
<evidence type="ECO:0000313" key="3">
    <source>
        <dbReference type="EMBL" id="KAH7442066.1"/>
    </source>
</evidence>
<dbReference type="Pfam" id="PF08881">
    <property type="entry name" value="CVNH"/>
    <property type="match status" value="1"/>
</dbReference>
<evidence type="ECO:0000313" key="4">
    <source>
        <dbReference type="Proteomes" id="UP000825935"/>
    </source>
</evidence>
<sequence>MATLFRSAFVSNLLLMAFLFLVLASSPTIATCDYALNCVNEKLSGTKLSASCESTTGALVASSIDLNVKVGNLNGQLICAGQNYAQTCYNVALSGTHNLVADCRAGNGELVHTSLELNVCISNVDGYLKFCV</sequence>
<dbReference type="SUPFAM" id="SSF51322">
    <property type="entry name" value="Cyanovirin-N"/>
    <property type="match status" value="1"/>
</dbReference>
<dbReference type="Gene3D" id="2.30.60.10">
    <property type="entry name" value="Cyanovirin-N"/>
    <property type="match status" value="1"/>
</dbReference>
<dbReference type="AlphaFoldDB" id="A0A8T2V7V2"/>
<dbReference type="InterPro" id="IPR036673">
    <property type="entry name" value="Cyanovirin-N_sf"/>
</dbReference>
<keyword evidence="1" id="KW-0732">Signal</keyword>
<dbReference type="OMA" id="PTIATCD"/>
<feature type="signal peptide" evidence="1">
    <location>
        <begin position="1"/>
        <end position="24"/>
    </location>
</feature>
<accession>A0A8T2V7V2</accession>
<comment type="caution">
    <text evidence="3">The sequence shown here is derived from an EMBL/GenBank/DDBJ whole genome shotgun (WGS) entry which is preliminary data.</text>
</comment>
<reference evidence="3" key="1">
    <citation type="submission" date="2021-08" db="EMBL/GenBank/DDBJ databases">
        <title>WGS assembly of Ceratopteris richardii.</title>
        <authorList>
            <person name="Marchant D.B."/>
            <person name="Chen G."/>
            <person name="Jenkins J."/>
            <person name="Shu S."/>
            <person name="Leebens-Mack J."/>
            <person name="Grimwood J."/>
            <person name="Schmutz J."/>
            <person name="Soltis P."/>
            <person name="Soltis D."/>
            <person name="Chen Z.-H."/>
        </authorList>
    </citation>
    <scope>NUCLEOTIDE SEQUENCE</scope>
    <source>
        <strain evidence="3">Whitten #5841</strain>
        <tissue evidence="3">Leaf</tissue>
    </source>
</reference>
<dbReference type="Proteomes" id="UP000825935">
    <property type="component" value="Chromosome 3"/>
</dbReference>
<evidence type="ECO:0000259" key="2">
    <source>
        <dbReference type="SMART" id="SM01111"/>
    </source>
</evidence>
<organism evidence="3 4">
    <name type="scientific">Ceratopteris richardii</name>
    <name type="common">Triangle waterfern</name>
    <dbReference type="NCBI Taxonomy" id="49495"/>
    <lineage>
        <taxon>Eukaryota</taxon>
        <taxon>Viridiplantae</taxon>
        <taxon>Streptophyta</taxon>
        <taxon>Embryophyta</taxon>
        <taxon>Tracheophyta</taxon>
        <taxon>Polypodiopsida</taxon>
        <taxon>Polypodiidae</taxon>
        <taxon>Polypodiales</taxon>
        <taxon>Pteridineae</taxon>
        <taxon>Pteridaceae</taxon>
        <taxon>Parkerioideae</taxon>
        <taxon>Ceratopteris</taxon>
    </lineage>
</organism>
<gene>
    <name evidence="3" type="ORF">KP509_03G068900</name>
</gene>
<evidence type="ECO:0000256" key="1">
    <source>
        <dbReference type="SAM" id="SignalP"/>
    </source>
</evidence>
<proteinExistence type="predicted"/>
<keyword evidence="4" id="KW-1185">Reference proteome</keyword>
<feature type="domain" description="Cyanovirin-N" evidence="2">
    <location>
        <begin position="33"/>
        <end position="130"/>
    </location>
</feature>
<name>A0A8T2V7V2_CERRI</name>
<dbReference type="InterPro" id="IPR011058">
    <property type="entry name" value="Cyanovirin-N"/>
</dbReference>
<protein>
    <recommendedName>
        <fullName evidence="2">Cyanovirin-N domain-containing protein</fullName>
    </recommendedName>
</protein>
<feature type="chain" id="PRO_5035740398" description="Cyanovirin-N domain-containing protein" evidence="1">
    <location>
        <begin position="25"/>
        <end position="132"/>
    </location>
</feature>